<dbReference type="AlphaFoldDB" id="A0AA35M0B5"/>
<proteinExistence type="predicted"/>
<dbReference type="EMBL" id="CABFNP030000813">
    <property type="protein sequence ID" value="CAI6088088.1"/>
    <property type="molecule type" value="Genomic_DNA"/>
</dbReference>
<evidence type="ECO:0000313" key="1">
    <source>
        <dbReference type="EMBL" id="CAI6088088.1"/>
    </source>
</evidence>
<gene>
    <name evidence="1" type="ORF">CCHLO57077_00015632</name>
</gene>
<name>A0AA35M0B5_9HYPO</name>
<reference evidence="1" key="1">
    <citation type="submission" date="2023-01" db="EMBL/GenBank/DDBJ databases">
        <authorList>
            <person name="Piombo E."/>
        </authorList>
    </citation>
    <scope>NUCLEOTIDE SEQUENCE</scope>
</reference>
<keyword evidence="2" id="KW-1185">Reference proteome</keyword>
<sequence>MKVPTQQDLWTESISQASAMWPILDEHGLMMQDLLRKKTPYQDGLTTGQIAWAYIESHNTQLRHIVRLDDILVVGYSFGSGRHTNGNILDINNTVLTIEFPKLVDWLREAFRGDTALTRRTGWKLRWDIRRFEFIITEQDGTSSVQRIREISANVHMIDAKGAVLKGVLSKLQV</sequence>
<comment type="caution">
    <text evidence="1">The sequence shown here is derived from an EMBL/GenBank/DDBJ whole genome shotgun (WGS) entry which is preliminary data.</text>
</comment>
<organism evidence="1 2">
    <name type="scientific">Clonostachys chloroleuca</name>
    <dbReference type="NCBI Taxonomy" id="1926264"/>
    <lineage>
        <taxon>Eukaryota</taxon>
        <taxon>Fungi</taxon>
        <taxon>Dikarya</taxon>
        <taxon>Ascomycota</taxon>
        <taxon>Pezizomycotina</taxon>
        <taxon>Sordariomycetes</taxon>
        <taxon>Hypocreomycetidae</taxon>
        <taxon>Hypocreales</taxon>
        <taxon>Bionectriaceae</taxon>
        <taxon>Clonostachys</taxon>
    </lineage>
</organism>
<dbReference type="Proteomes" id="UP001160390">
    <property type="component" value="Unassembled WGS sequence"/>
</dbReference>
<accession>A0AA35M0B5</accession>
<evidence type="ECO:0000313" key="2">
    <source>
        <dbReference type="Proteomes" id="UP001160390"/>
    </source>
</evidence>
<protein>
    <submittedName>
        <fullName evidence="1">Uncharacterized protein</fullName>
    </submittedName>
</protein>